<dbReference type="NCBIfam" id="TIGR00229">
    <property type="entry name" value="sensory_box"/>
    <property type="match status" value="2"/>
</dbReference>
<feature type="domain" description="PAC" evidence="8">
    <location>
        <begin position="86"/>
        <end position="138"/>
    </location>
</feature>
<dbReference type="SMART" id="SM00387">
    <property type="entry name" value="HATPase_c"/>
    <property type="match status" value="1"/>
</dbReference>
<name>C0INQ2_9BACT</name>
<dbReference type="Pfam" id="PF02518">
    <property type="entry name" value="HATPase_c"/>
    <property type="match status" value="1"/>
</dbReference>
<feature type="domain" description="Response regulatory" evidence="6">
    <location>
        <begin position="528"/>
        <end position="638"/>
    </location>
</feature>
<dbReference type="SUPFAM" id="SSF55785">
    <property type="entry name" value="PYP-like sensor domain (PAS domain)"/>
    <property type="match status" value="2"/>
</dbReference>
<feature type="domain" description="PAS" evidence="7">
    <location>
        <begin position="11"/>
        <end position="57"/>
    </location>
</feature>
<evidence type="ECO:0000259" key="7">
    <source>
        <dbReference type="PROSITE" id="PS50112"/>
    </source>
</evidence>
<evidence type="ECO:0000259" key="8">
    <source>
        <dbReference type="PROSITE" id="PS50113"/>
    </source>
</evidence>
<evidence type="ECO:0000256" key="1">
    <source>
        <dbReference type="ARBA" id="ARBA00000085"/>
    </source>
</evidence>
<dbReference type="InterPro" id="IPR036097">
    <property type="entry name" value="HisK_dim/P_sf"/>
</dbReference>
<sequence length="642" mass="70511">MNDLTSTADDDAGRYRRLVQAVTDYAIYMLDPSGIVISWNAGAQRFKGYTPEEIIGRHFSRFYTEEARKSGLPERALATAAREGKFESEGWRVRRDGTQFWAHVVIDPIRDPNGMLTGYAKITRDLTERKIAEEALRRSDELFRRLVQGVTDYAIYMLSPKGDVTNWNTGAQRIKGYLPEEIVGKNFSQFYTEEDRQAGEPERILDIALKEGRVQKEGWRVRKDGTRFWSHVVIDAIRDDGGTVMGFAKITRDITERKNAEAKLVQAREALFQSQKMEAIGQLTGGVAHDFNNLLMAILGSLSLLRKRLPEDNQMLRLLDNATAGANRGVALTQRMLAFARRQEIDLVPLELPALVRGMTELLDRSVSAQAAIETRFPLSLSRVVADANQLELAVLNICVNARDAMPDGGTILISAREQQVGPGHATNLPEGRYVCLAVSDTGEGMSEETLAHATEPFFTTKGVGKGTGLGLSMVHGMAEQMGGRLMLKSTKGEGTTAEIWLPAAAPDAQTKSGKPDAAKKAKGRKLRVLAVDDDALVLFNTSAMLEDLGHTVFEVSSGSAALQALRRHEIDLVITDQAMPKMTGLQLLDVIKTEWPGLPVVIATGYAELPGGLRGNIPRLSKPFSEDELSQILAKLAPATP</sequence>
<feature type="domain" description="Histidine kinase" evidence="5">
    <location>
        <begin position="286"/>
        <end position="506"/>
    </location>
</feature>
<dbReference type="Gene3D" id="3.40.50.2300">
    <property type="match status" value="1"/>
</dbReference>
<dbReference type="SUPFAM" id="SSF47384">
    <property type="entry name" value="Homodimeric domain of signal transducing histidine kinase"/>
    <property type="match status" value="1"/>
</dbReference>
<dbReference type="Pfam" id="PF00072">
    <property type="entry name" value="Response_reg"/>
    <property type="match status" value="1"/>
</dbReference>
<dbReference type="Gene3D" id="3.30.565.10">
    <property type="entry name" value="Histidine kinase-like ATPase, C-terminal domain"/>
    <property type="match status" value="1"/>
</dbReference>
<dbReference type="PANTHER" id="PTHR43065:SF49">
    <property type="entry name" value="HISTIDINE KINASE"/>
    <property type="match status" value="1"/>
</dbReference>
<keyword evidence="3 4" id="KW-0597">Phosphoprotein</keyword>
<dbReference type="InterPro" id="IPR035965">
    <property type="entry name" value="PAS-like_dom_sf"/>
</dbReference>
<dbReference type="Gene3D" id="3.30.450.20">
    <property type="entry name" value="PAS domain"/>
    <property type="match status" value="2"/>
</dbReference>
<dbReference type="PANTHER" id="PTHR43065">
    <property type="entry name" value="SENSOR HISTIDINE KINASE"/>
    <property type="match status" value="1"/>
</dbReference>
<dbReference type="InterPro" id="IPR004358">
    <property type="entry name" value="Sig_transdc_His_kin-like_C"/>
</dbReference>
<dbReference type="PRINTS" id="PR00344">
    <property type="entry name" value="BCTRLSENSOR"/>
</dbReference>
<evidence type="ECO:0000256" key="4">
    <source>
        <dbReference type="PROSITE-ProRule" id="PRU00169"/>
    </source>
</evidence>
<dbReference type="AlphaFoldDB" id="C0INQ2"/>
<feature type="modified residue" description="4-aspartylphosphate" evidence="4">
    <location>
        <position position="577"/>
    </location>
</feature>
<feature type="domain" description="PAS" evidence="7">
    <location>
        <begin position="139"/>
        <end position="212"/>
    </location>
</feature>
<dbReference type="SMART" id="SM00091">
    <property type="entry name" value="PAS"/>
    <property type="match status" value="2"/>
</dbReference>
<dbReference type="InterPro" id="IPR005467">
    <property type="entry name" value="His_kinase_dom"/>
</dbReference>
<dbReference type="SMART" id="SM00086">
    <property type="entry name" value="PAC"/>
    <property type="match status" value="2"/>
</dbReference>
<dbReference type="SUPFAM" id="SSF55874">
    <property type="entry name" value="ATPase domain of HSP90 chaperone/DNA topoisomerase II/histidine kinase"/>
    <property type="match status" value="1"/>
</dbReference>
<dbReference type="EMBL" id="EU408356">
    <property type="protein sequence ID" value="ACN58938.1"/>
    <property type="molecule type" value="Genomic_DNA"/>
</dbReference>
<dbReference type="EC" id="2.7.13.3" evidence="2"/>
<dbReference type="InterPro" id="IPR000014">
    <property type="entry name" value="PAS"/>
</dbReference>
<evidence type="ECO:0000259" key="5">
    <source>
        <dbReference type="PROSITE" id="PS50109"/>
    </source>
</evidence>
<dbReference type="InterPro" id="IPR001789">
    <property type="entry name" value="Sig_transdc_resp-reg_receiver"/>
</dbReference>
<protein>
    <recommendedName>
        <fullName evidence="2">histidine kinase</fullName>
        <ecNumber evidence="2">2.7.13.3</ecNumber>
    </recommendedName>
</protein>
<feature type="domain" description="PAC" evidence="8">
    <location>
        <begin position="214"/>
        <end position="266"/>
    </location>
</feature>
<dbReference type="CDD" id="cd00130">
    <property type="entry name" value="PAS"/>
    <property type="match status" value="2"/>
</dbReference>
<dbReference type="PROSITE" id="PS50112">
    <property type="entry name" value="PAS"/>
    <property type="match status" value="2"/>
</dbReference>
<dbReference type="InterPro" id="IPR036890">
    <property type="entry name" value="HATPase_C_sf"/>
</dbReference>
<dbReference type="SMART" id="SM00388">
    <property type="entry name" value="HisKA"/>
    <property type="match status" value="1"/>
</dbReference>
<evidence type="ECO:0000256" key="3">
    <source>
        <dbReference type="ARBA" id="ARBA00022553"/>
    </source>
</evidence>
<gene>
    <name evidence="9" type="ORF">AKSOIL_0096</name>
</gene>
<dbReference type="CDD" id="cd00082">
    <property type="entry name" value="HisKA"/>
    <property type="match status" value="1"/>
</dbReference>
<dbReference type="GO" id="GO:0000155">
    <property type="term" value="F:phosphorelay sensor kinase activity"/>
    <property type="evidence" value="ECO:0007669"/>
    <property type="project" value="InterPro"/>
</dbReference>
<dbReference type="PROSITE" id="PS50110">
    <property type="entry name" value="RESPONSE_REGULATORY"/>
    <property type="match status" value="1"/>
</dbReference>
<evidence type="ECO:0000256" key="2">
    <source>
        <dbReference type="ARBA" id="ARBA00012438"/>
    </source>
</evidence>
<dbReference type="InterPro" id="IPR003594">
    <property type="entry name" value="HATPase_dom"/>
</dbReference>
<dbReference type="SMART" id="SM00448">
    <property type="entry name" value="REC"/>
    <property type="match status" value="1"/>
</dbReference>
<dbReference type="SUPFAM" id="SSF52172">
    <property type="entry name" value="CheY-like"/>
    <property type="match status" value="1"/>
</dbReference>
<dbReference type="InterPro" id="IPR011006">
    <property type="entry name" value="CheY-like_superfamily"/>
</dbReference>
<dbReference type="Gene3D" id="1.10.287.130">
    <property type="match status" value="1"/>
</dbReference>
<dbReference type="InterPro" id="IPR000700">
    <property type="entry name" value="PAS-assoc_C"/>
</dbReference>
<dbReference type="InterPro" id="IPR003661">
    <property type="entry name" value="HisK_dim/P_dom"/>
</dbReference>
<reference evidence="9" key="1">
    <citation type="journal article" date="2009" name="ISME J.">
        <title>Functional metagenomics reveals diverse beta-lactamases in a remote Alaskan soil.</title>
        <authorList>
            <person name="Allen H.K."/>
            <person name="Moe L.A."/>
            <person name="Rodbumrer J."/>
            <person name="Gaarder A."/>
            <person name="Handelsman J."/>
        </authorList>
    </citation>
    <scope>NUCLEOTIDE SEQUENCE</scope>
</reference>
<dbReference type="InterPro" id="IPR001610">
    <property type="entry name" value="PAC"/>
</dbReference>
<proteinExistence type="predicted"/>
<comment type="catalytic activity">
    <reaction evidence="1">
        <text>ATP + protein L-histidine = ADP + protein N-phospho-L-histidine.</text>
        <dbReference type="EC" id="2.7.13.3"/>
    </reaction>
</comment>
<accession>C0INQ2</accession>
<evidence type="ECO:0000313" key="9">
    <source>
        <dbReference type="EMBL" id="ACN58938.1"/>
    </source>
</evidence>
<dbReference type="PROSITE" id="PS50113">
    <property type="entry name" value="PAC"/>
    <property type="match status" value="2"/>
</dbReference>
<organism evidence="9">
    <name type="scientific">uncultured bacterium BLR7</name>
    <dbReference type="NCBI Taxonomy" id="506523"/>
    <lineage>
        <taxon>Bacteria</taxon>
        <taxon>environmental samples</taxon>
    </lineage>
</organism>
<evidence type="ECO:0000259" key="6">
    <source>
        <dbReference type="PROSITE" id="PS50110"/>
    </source>
</evidence>
<dbReference type="Pfam" id="PF13426">
    <property type="entry name" value="PAS_9"/>
    <property type="match status" value="2"/>
</dbReference>
<dbReference type="Pfam" id="PF00512">
    <property type="entry name" value="HisKA"/>
    <property type="match status" value="1"/>
</dbReference>
<dbReference type="PROSITE" id="PS50109">
    <property type="entry name" value="HIS_KIN"/>
    <property type="match status" value="1"/>
</dbReference>